<dbReference type="Proteomes" id="UP000326354">
    <property type="component" value="Chromosome"/>
</dbReference>
<name>A0A5S9IM00_UABAM</name>
<sequence length="548" mass="62328">MQELNRSQKSRFSIRAFKVIADALLLRGYFNPVGASGQKLVEALSILSPEIYGVMNDPQRVELSGLVYIMDRLPKGMEECTRYTFSAAEGLQEGFEIIMPLKRRRNSYRVNEKEMCFEITRGRSEIYDILTHITFLGIEMEKIRKRGYDEKGKTQEWVQLEKIVTKQQKIEYLDQEIWNLSKIVGATFEETKKAYQRLEESGRAHNNGLFHIIYSLGKIAWEAKQNPEEGHLVIFTPSLEEMMGKHLYAEAWATNIKKILHKKKLIERPLHIISSNLHSIRNLLSCYAVGKSKGKDVFETVKLVKGQEDALNRHALKHGMIDYKDTSKSHIDCQIIDTTKIDFDNLHPDIKINEEYVKKTKPVLLVMDYAFGEQAFEVMDELLKPFEGQKLNVSSISVMGKAGILPGEKGDIMLPVAHIFEGDTDTYSFKNQLQIDDFSSDINVYRGPMITVLGTSLQNRDVLGYFLESSWKAIGLEMEGGHYQKAIQSAMIRQHIKGNVALNYAYYASDNPLQSGQTLASGGMGDSGIRPTYTISNVMLKKILNKGK</sequence>
<evidence type="ECO:0000313" key="2">
    <source>
        <dbReference type="Proteomes" id="UP000326354"/>
    </source>
</evidence>
<proteinExistence type="predicted"/>
<dbReference type="AlphaFoldDB" id="A0A5S9IM00"/>
<dbReference type="KEGG" id="uam:UABAM_02712"/>
<dbReference type="Pfam" id="PF21850">
    <property type="entry name" value="DUF6909"/>
    <property type="match status" value="2"/>
</dbReference>
<accession>A0A5S9IM00</accession>
<keyword evidence="2" id="KW-1185">Reference proteome</keyword>
<protein>
    <submittedName>
        <fullName evidence="1">Uncharacterized protein</fullName>
    </submittedName>
</protein>
<dbReference type="EMBL" id="AP019860">
    <property type="protein sequence ID" value="BBM84353.1"/>
    <property type="molecule type" value="Genomic_DNA"/>
</dbReference>
<dbReference type="OrthoDB" id="9776951at2"/>
<organism evidence="1 2">
    <name type="scientific">Uabimicrobium amorphum</name>
    <dbReference type="NCBI Taxonomy" id="2596890"/>
    <lineage>
        <taxon>Bacteria</taxon>
        <taxon>Pseudomonadati</taxon>
        <taxon>Planctomycetota</taxon>
        <taxon>Candidatus Uabimicrobiia</taxon>
        <taxon>Candidatus Uabimicrobiales</taxon>
        <taxon>Candidatus Uabimicrobiaceae</taxon>
        <taxon>Candidatus Uabimicrobium</taxon>
    </lineage>
</organism>
<evidence type="ECO:0000313" key="1">
    <source>
        <dbReference type="EMBL" id="BBM84353.1"/>
    </source>
</evidence>
<dbReference type="RefSeq" id="WP_151968512.1">
    <property type="nucleotide sequence ID" value="NZ_AP019860.1"/>
</dbReference>
<gene>
    <name evidence="1" type="ORF">UABAM_02712</name>
</gene>
<dbReference type="InterPro" id="IPR054204">
    <property type="entry name" value="DUF6909"/>
</dbReference>
<reference evidence="1 2" key="1">
    <citation type="submission" date="2019-08" db="EMBL/GenBank/DDBJ databases">
        <title>Complete genome sequence of Candidatus Uab amorphum.</title>
        <authorList>
            <person name="Shiratori T."/>
            <person name="Suzuki S."/>
            <person name="Kakizawa Y."/>
            <person name="Ishida K."/>
        </authorList>
    </citation>
    <scope>NUCLEOTIDE SEQUENCE [LARGE SCALE GENOMIC DNA]</scope>
    <source>
        <strain evidence="1 2">SRT547</strain>
    </source>
</reference>